<sequence>MSDRPMTENPRFSRLRNPVGRLRDLPIWSKLGLIMIVPTIATIVVGTAGLIENVDSANGADRTRTLSRLSEQAGGLIHDLQNERAAAILLAGSPEAGKAEAKAAFDKVTPQTDKTLQGYQSSRSAVADVDDTANPVLKQVDGQLSDIPVIREQLRSDKGLAQSNLAHRYQEIVDGLLSVKQASARLTNEPELSVDQQNAYAISEQKEFLTQERIVVLRALAAGEGGMTSVLQQEFDSRIALRQEAEARFKENALPSQKELFEQTLSGGDLRKAVLYEGQVGSAQGAGLTFTAVDWDSAMSAYADRLREVEHEMDEAIVERATIERDNLQRTVLVETGLLLAMLLLAILFAWLVARSMARSLRELRHGALTVAQYGLPQAVARLRDPALAIQSSPDQVARQISEPLPVRSRDEFGQVTEAFNAVHLEAVRTAAEQAQLRASVATMFVNLARRSQILVDRLIGHLDRLERGEEDPDRLAELFQLDHLATRMRRNDENLLVLAGADSSRVQREPAPLMDVLRAAQSEVEHYTRIEFGTIDRDVEIAAHAVNDMVHLIAELLDNATAFSPPDSAVVVEARRVGDRAVLLVEDRGIGISPDQMRELNDKLANPPVVDVAVSRMMGLVVVARLAARHGVKVELRRAQERGTVADIALPAGVLVQRAMAGRTPTSQMPMVGAGAGPAPAPERQLPPSLPPQPAPTSGSRALALEGSQGIPTRQSGFQSAGAGANGLTPAGVGPSSPSAFVGNNGPVPGNGALPSRPQAAPTSGGAASGGFGGFSKPPSGGDRPMRGGGDAPPPARPGPQRALPPWSDLTGATPVVPNNGNGTMPPPPVPAPDSSLPQRRAGDHWTVDGEVSSDQGAGDNGSLIPRQRPTTPEAFHSGPPAGPATPPPALPPAGSQSAPLPARPTGPLGGPPSGPTPPPAWPPVAPTPSPEPEPAAADSIFGPAVDMTAEIPRLRDDWEPPQGSRSNLRPELPSEEQLAAMPAMDETMELPIFRSVESKWFSTKRPSPMDAENAPSIEAPAAISANGTAAAPSLNGSAERQAPTAPAASEQPATPPSGGRAGGITALPTRPTTRGPNPADAAPFSDSPYGSPPSTADSPYGTPPSRPAEPAPSMAPAAAMSQPGTGPVPGDRVGPGEQVTWRTAADEGWQAAEAIVEERDFSLTETGLPKRVPMSQLVPGGIEKSTTTAHRRTPEGVRGLLSAYHRGVQRGRTSQQPTTADSGASQAGARNPQGGKEHEA</sequence>
<dbReference type="InterPro" id="IPR013587">
    <property type="entry name" value="Nitrate/nitrite_sensing"/>
</dbReference>
<keyword evidence="12" id="KW-0175">Coiled coil</keyword>
<dbReference type="InterPro" id="IPR003660">
    <property type="entry name" value="HAMP_dom"/>
</dbReference>
<evidence type="ECO:0000256" key="14">
    <source>
        <dbReference type="SAM" id="Phobius"/>
    </source>
</evidence>
<feature type="region of interest" description="Disordered" evidence="13">
    <location>
        <begin position="666"/>
        <end position="976"/>
    </location>
</feature>
<dbReference type="PROSITE" id="PS50109">
    <property type="entry name" value="HIS_KIN"/>
    <property type="match status" value="1"/>
</dbReference>
<keyword evidence="14" id="KW-0472">Membrane</keyword>
<evidence type="ECO:0000256" key="8">
    <source>
        <dbReference type="ARBA" id="ARBA00022777"/>
    </source>
</evidence>
<evidence type="ECO:0000313" key="16">
    <source>
        <dbReference type="EMBL" id="GIJ51132.1"/>
    </source>
</evidence>
<feature type="compositionally biased region" description="Pro residues" evidence="13">
    <location>
        <begin position="882"/>
        <end position="893"/>
    </location>
</feature>
<evidence type="ECO:0000256" key="9">
    <source>
        <dbReference type="ARBA" id="ARBA00022840"/>
    </source>
</evidence>
<evidence type="ECO:0000313" key="17">
    <source>
        <dbReference type="Proteomes" id="UP000619260"/>
    </source>
</evidence>
<feature type="domain" description="Histidine kinase" evidence="15">
    <location>
        <begin position="550"/>
        <end position="655"/>
    </location>
</feature>
<keyword evidence="5" id="KW-0808">Transferase</keyword>
<keyword evidence="11" id="KW-0902">Two-component regulatory system</keyword>
<dbReference type="Gene3D" id="3.30.565.10">
    <property type="entry name" value="Histidine kinase-like ATPase, C-terminal domain"/>
    <property type="match status" value="1"/>
</dbReference>
<dbReference type="AlphaFoldDB" id="A0A8J4DWI0"/>
<evidence type="ECO:0000256" key="5">
    <source>
        <dbReference type="ARBA" id="ARBA00022679"/>
    </source>
</evidence>
<evidence type="ECO:0000256" key="3">
    <source>
        <dbReference type="ARBA" id="ARBA00012438"/>
    </source>
</evidence>
<evidence type="ECO:0000256" key="10">
    <source>
        <dbReference type="ARBA" id="ARBA00022989"/>
    </source>
</evidence>
<feature type="region of interest" description="Disordered" evidence="13">
    <location>
        <begin position="1168"/>
        <end position="1242"/>
    </location>
</feature>
<evidence type="ECO:0000256" key="6">
    <source>
        <dbReference type="ARBA" id="ARBA00022692"/>
    </source>
</evidence>
<dbReference type="Gene3D" id="6.10.340.10">
    <property type="match status" value="1"/>
</dbReference>
<reference evidence="16" key="1">
    <citation type="submission" date="2021-01" db="EMBL/GenBank/DDBJ databases">
        <title>Whole genome shotgun sequence of Virgisporangium aliadipatigenens NBRC 105644.</title>
        <authorList>
            <person name="Komaki H."/>
            <person name="Tamura T."/>
        </authorList>
    </citation>
    <scope>NUCLEOTIDE SEQUENCE</scope>
    <source>
        <strain evidence="16">NBRC 105644</strain>
    </source>
</reference>
<proteinExistence type="predicted"/>
<feature type="compositionally biased region" description="Low complexity" evidence="13">
    <location>
        <begin position="1013"/>
        <end position="1028"/>
    </location>
</feature>
<dbReference type="Pfam" id="PF08376">
    <property type="entry name" value="NIT"/>
    <property type="match status" value="1"/>
</dbReference>
<feature type="transmembrane region" description="Helical" evidence="14">
    <location>
        <begin position="332"/>
        <end position="354"/>
    </location>
</feature>
<dbReference type="Pfam" id="PF00672">
    <property type="entry name" value="HAMP"/>
    <property type="match status" value="1"/>
</dbReference>
<dbReference type="InterPro" id="IPR003594">
    <property type="entry name" value="HATPase_dom"/>
</dbReference>
<dbReference type="GO" id="GO:0000160">
    <property type="term" value="P:phosphorelay signal transduction system"/>
    <property type="evidence" value="ECO:0007669"/>
    <property type="project" value="UniProtKB-KW"/>
</dbReference>
<feature type="compositionally biased region" description="Polar residues" evidence="13">
    <location>
        <begin position="1213"/>
        <end position="1227"/>
    </location>
</feature>
<dbReference type="InterPro" id="IPR005467">
    <property type="entry name" value="His_kinase_dom"/>
</dbReference>
<evidence type="ECO:0000256" key="2">
    <source>
        <dbReference type="ARBA" id="ARBA00004370"/>
    </source>
</evidence>
<feature type="compositionally biased region" description="Pro residues" evidence="13">
    <location>
        <begin position="1103"/>
        <end position="1112"/>
    </location>
</feature>
<evidence type="ECO:0000256" key="12">
    <source>
        <dbReference type="SAM" id="Coils"/>
    </source>
</evidence>
<gene>
    <name evidence="16" type="ORF">Val02_80180</name>
</gene>
<comment type="caution">
    <text evidence="16">The sequence shown here is derived from an EMBL/GenBank/DDBJ whole genome shotgun (WGS) entry which is preliminary data.</text>
</comment>
<keyword evidence="9" id="KW-0067">ATP-binding</keyword>
<name>A0A8J4DWI0_9ACTN</name>
<dbReference type="EC" id="2.7.13.3" evidence="3"/>
<feature type="compositionally biased region" description="Polar residues" evidence="13">
    <location>
        <begin position="711"/>
        <end position="720"/>
    </location>
</feature>
<dbReference type="SMART" id="SM00387">
    <property type="entry name" value="HATPase_c"/>
    <property type="match status" value="1"/>
</dbReference>
<organism evidence="16 17">
    <name type="scientific">Virgisporangium aliadipatigenens</name>
    <dbReference type="NCBI Taxonomy" id="741659"/>
    <lineage>
        <taxon>Bacteria</taxon>
        <taxon>Bacillati</taxon>
        <taxon>Actinomycetota</taxon>
        <taxon>Actinomycetes</taxon>
        <taxon>Micromonosporales</taxon>
        <taxon>Micromonosporaceae</taxon>
        <taxon>Virgisporangium</taxon>
    </lineage>
</organism>
<dbReference type="SUPFAM" id="SSF55874">
    <property type="entry name" value="ATPase domain of HSP90 chaperone/DNA topoisomerase II/histidine kinase"/>
    <property type="match status" value="1"/>
</dbReference>
<dbReference type="Pfam" id="PF02518">
    <property type="entry name" value="HATPase_c"/>
    <property type="match status" value="1"/>
</dbReference>
<evidence type="ECO:0000256" key="7">
    <source>
        <dbReference type="ARBA" id="ARBA00022741"/>
    </source>
</evidence>
<keyword evidence="8" id="KW-0418">Kinase</keyword>
<comment type="catalytic activity">
    <reaction evidence="1">
        <text>ATP + protein L-histidine = ADP + protein N-phospho-L-histidine.</text>
        <dbReference type="EC" id="2.7.13.3"/>
    </reaction>
</comment>
<feature type="compositionally biased region" description="Low complexity" evidence="13">
    <location>
        <begin position="743"/>
        <end position="767"/>
    </location>
</feature>
<keyword evidence="10 14" id="KW-1133">Transmembrane helix</keyword>
<evidence type="ECO:0000256" key="13">
    <source>
        <dbReference type="SAM" id="MobiDB-lite"/>
    </source>
</evidence>
<evidence type="ECO:0000259" key="15">
    <source>
        <dbReference type="PROSITE" id="PS50109"/>
    </source>
</evidence>
<dbReference type="InterPro" id="IPR036890">
    <property type="entry name" value="HATPase_C_sf"/>
</dbReference>
<feature type="compositionally biased region" description="Low complexity" evidence="13">
    <location>
        <begin position="816"/>
        <end position="825"/>
    </location>
</feature>
<protein>
    <recommendedName>
        <fullName evidence="3">histidine kinase</fullName>
        <ecNumber evidence="3">2.7.13.3</ecNumber>
    </recommendedName>
</protein>
<dbReference type="GO" id="GO:0005524">
    <property type="term" value="F:ATP binding"/>
    <property type="evidence" value="ECO:0007669"/>
    <property type="project" value="UniProtKB-KW"/>
</dbReference>
<dbReference type="PANTHER" id="PTHR44936:SF9">
    <property type="entry name" value="SENSOR PROTEIN CREC"/>
    <property type="match status" value="1"/>
</dbReference>
<keyword evidence="4" id="KW-0597">Phosphoprotein</keyword>
<dbReference type="PANTHER" id="PTHR44936">
    <property type="entry name" value="SENSOR PROTEIN CREC"/>
    <property type="match status" value="1"/>
</dbReference>
<keyword evidence="6 14" id="KW-0812">Transmembrane</keyword>
<dbReference type="InterPro" id="IPR050980">
    <property type="entry name" value="2C_sensor_his_kinase"/>
</dbReference>
<keyword evidence="17" id="KW-1185">Reference proteome</keyword>
<evidence type="ECO:0000256" key="4">
    <source>
        <dbReference type="ARBA" id="ARBA00022553"/>
    </source>
</evidence>
<feature type="coiled-coil region" evidence="12">
    <location>
        <begin position="299"/>
        <end position="326"/>
    </location>
</feature>
<dbReference type="EMBL" id="BOPF01000044">
    <property type="protein sequence ID" value="GIJ51132.1"/>
    <property type="molecule type" value="Genomic_DNA"/>
</dbReference>
<feature type="compositionally biased region" description="Pro residues" evidence="13">
    <location>
        <begin position="903"/>
        <end position="935"/>
    </location>
</feature>
<dbReference type="CDD" id="cd06225">
    <property type="entry name" value="HAMP"/>
    <property type="match status" value="1"/>
</dbReference>
<feature type="compositionally biased region" description="Low complexity" evidence="13">
    <location>
        <begin position="1113"/>
        <end position="1123"/>
    </location>
</feature>
<dbReference type="Proteomes" id="UP000619260">
    <property type="component" value="Unassembled WGS sequence"/>
</dbReference>
<dbReference type="GO" id="GO:0004673">
    <property type="term" value="F:protein histidine kinase activity"/>
    <property type="evidence" value="ECO:0007669"/>
    <property type="project" value="UniProtKB-EC"/>
</dbReference>
<feature type="transmembrane region" description="Helical" evidence="14">
    <location>
        <begin position="31"/>
        <end position="51"/>
    </location>
</feature>
<dbReference type="GO" id="GO:0016020">
    <property type="term" value="C:membrane"/>
    <property type="evidence" value="ECO:0007669"/>
    <property type="project" value="UniProtKB-SubCell"/>
</dbReference>
<evidence type="ECO:0000256" key="1">
    <source>
        <dbReference type="ARBA" id="ARBA00000085"/>
    </source>
</evidence>
<accession>A0A8J4DWI0</accession>
<evidence type="ECO:0000256" key="11">
    <source>
        <dbReference type="ARBA" id="ARBA00023012"/>
    </source>
</evidence>
<keyword evidence="7" id="KW-0547">Nucleotide-binding</keyword>
<comment type="subcellular location">
    <subcellularLocation>
        <location evidence="2">Membrane</location>
    </subcellularLocation>
</comment>
<feature type="region of interest" description="Disordered" evidence="13">
    <location>
        <begin position="1002"/>
        <end position="1140"/>
    </location>
</feature>
<dbReference type="SMART" id="SM00304">
    <property type="entry name" value="HAMP"/>
    <property type="match status" value="1"/>
</dbReference>